<organism evidence="4 5">
    <name type="scientific">Zizania palustris</name>
    <name type="common">Northern wild rice</name>
    <dbReference type="NCBI Taxonomy" id="103762"/>
    <lineage>
        <taxon>Eukaryota</taxon>
        <taxon>Viridiplantae</taxon>
        <taxon>Streptophyta</taxon>
        <taxon>Embryophyta</taxon>
        <taxon>Tracheophyta</taxon>
        <taxon>Spermatophyta</taxon>
        <taxon>Magnoliopsida</taxon>
        <taxon>Liliopsida</taxon>
        <taxon>Poales</taxon>
        <taxon>Poaceae</taxon>
        <taxon>BOP clade</taxon>
        <taxon>Oryzoideae</taxon>
        <taxon>Oryzeae</taxon>
        <taxon>Zizaniinae</taxon>
        <taxon>Zizania</taxon>
    </lineage>
</organism>
<dbReference type="OrthoDB" id="2121828at2759"/>
<dbReference type="InterPro" id="IPR045087">
    <property type="entry name" value="Cu-oxidase_fam"/>
</dbReference>
<evidence type="ECO:0000313" key="5">
    <source>
        <dbReference type="Proteomes" id="UP000729402"/>
    </source>
</evidence>
<dbReference type="PROSITE" id="PS00079">
    <property type="entry name" value="MULTICOPPER_OXIDASE1"/>
    <property type="match status" value="1"/>
</dbReference>
<dbReference type="EMBL" id="JAAALK010000290">
    <property type="protein sequence ID" value="KAG8046875.1"/>
    <property type="molecule type" value="Genomic_DNA"/>
</dbReference>
<gene>
    <name evidence="4" type="ORF">GUJ93_ZPchr0008g13232</name>
</gene>
<dbReference type="InterPro" id="IPR011706">
    <property type="entry name" value="Cu-oxidase_C"/>
</dbReference>
<feature type="domain" description="Plastocyanin-like" evidence="3">
    <location>
        <begin position="98"/>
        <end position="217"/>
    </location>
</feature>
<evidence type="ECO:0000313" key="4">
    <source>
        <dbReference type="EMBL" id="KAG8046875.1"/>
    </source>
</evidence>
<comment type="similarity">
    <text evidence="1">Belongs to the multicopper oxidase family.</text>
</comment>
<accession>A0A8J5V1P4</accession>
<protein>
    <recommendedName>
        <fullName evidence="3">Plastocyanin-like domain-containing protein</fullName>
    </recommendedName>
</protein>
<dbReference type="AlphaFoldDB" id="A0A8J5V1P4"/>
<name>A0A8J5V1P4_ZIZPA</name>
<reference evidence="4" key="1">
    <citation type="journal article" date="2021" name="bioRxiv">
        <title>Whole Genome Assembly and Annotation of Northern Wild Rice, Zizania palustris L., Supports a Whole Genome Duplication in the Zizania Genus.</title>
        <authorList>
            <person name="Haas M."/>
            <person name="Kono T."/>
            <person name="Macchietto M."/>
            <person name="Millas R."/>
            <person name="McGilp L."/>
            <person name="Shao M."/>
            <person name="Duquette J."/>
            <person name="Hirsch C.N."/>
            <person name="Kimball J."/>
        </authorList>
    </citation>
    <scope>NUCLEOTIDE SEQUENCE</scope>
    <source>
        <tissue evidence="4">Fresh leaf tissue</tissue>
    </source>
</reference>
<evidence type="ECO:0000256" key="2">
    <source>
        <dbReference type="ARBA" id="ARBA00022723"/>
    </source>
</evidence>
<dbReference type="InterPro" id="IPR033138">
    <property type="entry name" value="Cu_oxidase_CS"/>
</dbReference>
<keyword evidence="2" id="KW-0479">Metal-binding</keyword>
<keyword evidence="5" id="KW-1185">Reference proteome</keyword>
<evidence type="ECO:0000259" key="3">
    <source>
        <dbReference type="Pfam" id="PF07731"/>
    </source>
</evidence>
<comment type="caution">
    <text evidence="4">The sequence shown here is derived from an EMBL/GenBank/DDBJ whole genome shotgun (WGS) entry which is preliminary data.</text>
</comment>
<dbReference type="Proteomes" id="UP000729402">
    <property type="component" value="Unassembled WGS sequence"/>
</dbReference>
<dbReference type="GO" id="GO:0016491">
    <property type="term" value="F:oxidoreductase activity"/>
    <property type="evidence" value="ECO:0007669"/>
    <property type="project" value="InterPro"/>
</dbReference>
<dbReference type="GO" id="GO:0005507">
    <property type="term" value="F:copper ion binding"/>
    <property type="evidence" value="ECO:0007669"/>
    <property type="project" value="InterPro"/>
</dbReference>
<dbReference type="PANTHER" id="PTHR11709">
    <property type="entry name" value="MULTI-COPPER OXIDASE"/>
    <property type="match status" value="1"/>
</dbReference>
<dbReference type="Pfam" id="PF07731">
    <property type="entry name" value="Cu-oxidase_2"/>
    <property type="match status" value="1"/>
</dbReference>
<dbReference type="PANTHER" id="PTHR11709:SF431">
    <property type="entry name" value="LACCASE-5"/>
    <property type="match status" value="1"/>
</dbReference>
<sequence>MFPVLPAFNDTDAATAFAAGIKSPQKVKVPEPVDENLFFTVGLDLFNYQPGQQCAGPNNTRFTASVNNVSFVFPQTTSLLNAHYYGIPSVFTTDFLAYQPVQFDYTAQNVLRGLWQPAPVTKLYKLMFNSVVQIVLQDTSIVTAESHPIHIHGYDFHILAEGFGNFDPKQDTEKFNLVDPPQWNTVAVPDNPGVWLMHCNLDVHIGWGLAMVFLVEDGYGELKKLEAPPVDLPGC</sequence>
<reference evidence="4" key="2">
    <citation type="submission" date="2021-02" db="EMBL/GenBank/DDBJ databases">
        <authorList>
            <person name="Kimball J.A."/>
            <person name="Haas M.W."/>
            <person name="Macchietto M."/>
            <person name="Kono T."/>
            <person name="Duquette J."/>
            <person name="Shao M."/>
        </authorList>
    </citation>
    <scope>NUCLEOTIDE SEQUENCE</scope>
    <source>
        <tissue evidence="4">Fresh leaf tissue</tissue>
    </source>
</reference>
<proteinExistence type="inferred from homology"/>
<evidence type="ECO:0000256" key="1">
    <source>
        <dbReference type="ARBA" id="ARBA00010609"/>
    </source>
</evidence>